<gene>
    <name evidence="3" type="ORF">KDW03_09795</name>
</gene>
<organism evidence="3 4">
    <name type="scientific">Thermospira aquatica</name>
    <dbReference type="NCBI Taxonomy" id="2828656"/>
    <lineage>
        <taxon>Bacteria</taxon>
        <taxon>Pseudomonadati</taxon>
        <taxon>Spirochaetota</taxon>
        <taxon>Spirochaetia</taxon>
        <taxon>Brevinematales</taxon>
        <taxon>Thermospiraceae</taxon>
        <taxon>Thermospira</taxon>
    </lineage>
</organism>
<reference evidence="3" key="2">
    <citation type="submission" date="2022-06" db="EMBL/GenBank/DDBJ databases">
        <title>Thermospira aquatica gen. nov., sp. nov.</title>
        <authorList>
            <person name="Ben Ali Gam Z."/>
            <person name="Labat M."/>
        </authorList>
    </citation>
    <scope>NUCLEOTIDE SEQUENCE</scope>
    <source>
        <strain evidence="3">F1F22</strain>
    </source>
</reference>
<dbReference type="Proteomes" id="UP001056539">
    <property type="component" value="Chromosome"/>
</dbReference>
<dbReference type="RefSeq" id="WP_271434898.1">
    <property type="nucleotide sequence ID" value="NZ_CP073355.1"/>
</dbReference>
<feature type="transmembrane region" description="Helical" evidence="1">
    <location>
        <begin position="6"/>
        <end position="24"/>
    </location>
</feature>
<reference evidence="3" key="1">
    <citation type="submission" date="2021-04" db="EMBL/GenBank/DDBJ databases">
        <authorList>
            <person name="Postec A."/>
        </authorList>
    </citation>
    <scope>NUCLEOTIDE SEQUENCE</scope>
    <source>
        <strain evidence="3">F1F22</strain>
    </source>
</reference>
<evidence type="ECO:0000313" key="3">
    <source>
        <dbReference type="EMBL" id="URA09764.1"/>
    </source>
</evidence>
<feature type="domain" description="Serine aminopeptidase S33" evidence="2">
    <location>
        <begin position="123"/>
        <end position="266"/>
    </location>
</feature>
<dbReference type="Gene3D" id="3.40.50.1820">
    <property type="entry name" value="alpha/beta hydrolase"/>
    <property type="match status" value="1"/>
</dbReference>
<keyword evidence="1" id="KW-0472">Membrane</keyword>
<dbReference type="AlphaFoldDB" id="A0AAX3BBX1"/>
<dbReference type="EMBL" id="CP073355">
    <property type="protein sequence ID" value="URA09764.1"/>
    <property type="molecule type" value="Genomic_DNA"/>
</dbReference>
<dbReference type="InterPro" id="IPR029058">
    <property type="entry name" value="AB_hydrolase_fold"/>
</dbReference>
<dbReference type="Pfam" id="PF12146">
    <property type="entry name" value="Hydrolase_4"/>
    <property type="match status" value="1"/>
</dbReference>
<dbReference type="KEGG" id="taqu:KDW03_09795"/>
<keyword evidence="4" id="KW-1185">Reference proteome</keyword>
<sequence length="302" mass="34679">MLGVVVGGVLFCLFILVNETDLWLKWLYRGKGKILISSLEMIHSSPSKRAVLLLHEFSGLPASLRELGEQLYQEGWDVYIPAMPETVEKKEDLSLITAGPLYFLWYERAESVLLHLLAQYECVVVGGASIGGSIALDLAAHYHVKGVFAVASPIRLWGWHYYRPFSRNLVLVFSGWVGFLFPFWRTKASYVSSSEKEKRYGVDGVIWARAIHSQKIALRRLKKQLDHVLNPCLLIQASNDRTVHPNNIYLLMRKLKNASREAVVLDMQWDTVTRHHLLLNHEDVKDEVKERIVFFFKRWGCA</sequence>
<keyword evidence="1" id="KW-1133">Transmembrane helix</keyword>
<dbReference type="InterPro" id="IPR022742">
    <property type="entry name" value="Hydrolase_4"/>
</dbReference>
<evidence type="ECO:0000313" key="4">
    <source>
        <dbReference type="Proteomes" id="UP001056539"/>
    </source>
</evidence>
<dbReference type="SUPFAM" id="SSF53474">
    <property type="entry name" value="alpha/beta-Hydrolases"/>
    <property type="match status" value="1"/>
</dbReference>
<evidence type="ECO:0000259" key="2">
    <source>
        <dbReference type="Pfam" id="PF12146"/>
    </source>
</evidence>
<name>A0AAX3BBX1_9SPIR</name>
<accession>A0AAX3BBX1</accession>
<protein>
    <recommendedName>
        <fullName evidence="2">Serine aminopeptidase S33 domain-containing protein</fullName>
    </recommendedName>
</protein>
<proteinExistence type="predicted"/>
<evidence type="ECO:0000256" key="1">
    <source>
        <dbReference type="SAM" id="Phobius"/>
    </source>
</evidence>
<keyword evidence="1" id="KW-0812">Transmembrane</keyword>